<comment type="catalytic activity">
    <reaction evidence="3">
        <text>a ribonucleoside 5'-triphosphate + H2O = a ribonucleoside 5'-phosphate + diphosphate + H(+)</text>
        <dbReference type="Rhea" id="RHEA:23996"/>
        <dbReference type="ChEBI" id="CHEBI:15377"/>
        <dbReference type="ChEBI" id="CHEBI:15378"/>
        <dbReference type="ChEBI" id="CHEBI:33019"/>
        <dbReference type="ChEBI" id="CHEBI:58043"/>
        <dbReference type="ChEBI" id="CHEBI:61557"/>
        <dbReference type="EC" id="3.6.1.9"/>
    </reaction>
</comment>
<dbReference type="SUPFAM" id="SSF52972">
    <property type="entry name" value="ITPase-like"/>
    <property type="match status" value="2"/>
</dbReference>
<name>A0A087ECM3_9BIFI</name>
<evidence type="ECO:0000259" key="4">
    <source>
        <dbReference type="PROSITE" id="PS51462"/>
    </source>
</evidence>
<dbReference type="PANTHER" id="PTHR43213:SF5">
    <property type="entry name" value="BIFUNCTIONAL DTTP_UTP PYROPHOSPHATASE_METHYLTRANSFERASE PROTEIN-RELATED"/>
    <property type="match status" value="1"/>
</dbReference>
<dbReference type="CDD" id="cd00555">
    <property type="entry name" value="Maf"/>
    <property type="match status" value="1"/>
</dbReference>
<dbReference type="SUPFAM" id="SSF55811">
    <property type="entry name" value="Nudix"/>
    <property type="match status" value="1"/>
</dbReference>
<dbReference type="Gene3D" id="3.90.79.10">
    <property type="entry name" value="Nucleoside Triphosphate Pyrophosphohydrolase"/>
    <property type="match status" value="1"/>
</dbReference>
<dbReference type="InterPro" id="IPR015797">
    <property type="entry name" value="NUDIX_hydrolase-like_dom_sf"/>
</dbReference>
<evidence type="ECO:0000256" key="3">
    <source>
        <dbReference type="HAMAP-Rule" id="MF_00528"/>
    </source>
</evidence>
<dbReference type="eggNOG" id="COG1051">
    <property type="taxonomic scope" value="Bacteria"/>
</dbReference>
<dbReference type="eggNOG" id="COG0424">
    <property type="taxonomic scope" value="Bacteria"/>
</dbReference>
<dbReference type="PANTHER" id="PTHR43213">
    <property type="entry name" value="BIFUNCTIONAL DTTP/UTP PYROPHOSPHATASE/METHYLTRANSFERASE PROTEIN-RELATED"/>
    <property type="match status" value="1"/>
</dbReference>
<dbReference type="InterPro" id="IPR020084">
    <property type="entry name" value="NUDIX_hydrolase_CS"/>
</dbReference>
<comment type="similarity">
    <text evidence="3">Belongs to the Maf family.</text>
</comment>
<dbReference type="STRING" id="356829.BITS_0203"/>
<keyword evidence="6" id="KW-1185">Reference proteome</keyword>
<dbReference type="Gene3D" id="3.90.950.10">
    <property type="match status" value="1"/>
</dbReference>
<protein>
    <recommendedName>
        <fullName evidence="3">Nucleoside triphosphate pyrophosphatase</fullName>
        <ecNumber evidence="3">3.6.1.9</ecNumber>
    </recommendedName>
    <alternativeName>
        <fullName evidence="3">Nucleotide pyrophosphatase</fullName>
        <shortName evidence="3">Nucleotide PPase</shortName>
    </alternativeName>
</protein>
<dbReference type="PROSITE" id="PS51462">
    <property type="entry name" value="NUDIX"/>
    <property type="match status" value="1"/>
</dbReference>
<comment type="caution">
    <text evidence="3">Lacks conserved residue(s) required for the propagation of feature annotation.</text>
</comment>
<comment type="function">
    <text evidence="3">Nucleoside triphosphate pyrophosphatase. May have a dual role in cell division arrest and in preventing the incorporation of modified nucleotides into cellular nucleic acids.</text>
</comment>
<evidence type="ECO:0000256" key="2">
    <source>
        <dbReference type="ARBA" id="ARBA00022801"/>
    </source>
</evidence>
<dbReference type="EC" id="3.6.1.9" evidence="3"/>
<evidence type="ECO:0000313" key="6">
    <source>
        <dbReference type="Proteomes" id="UP000029080"/>
    </source>
</evidence>
<dbReference type="Proteomes" id="UP000029080">
    <property type="component" value="Unassembled WGS sequence"/>
</dbReference>
<dbReference type="HAMAP" id="MF_00528">
    <property type="entry name" value="Maf"/>
    <property type="match status" value="1"/>
</dbReference>
<comment type="catalytic activity">
    <reaction evidence="3">
        <text>a 2'-deoxyribonucleoside 5'-triphosphate + H2O = a 2'-deoxyribonucleoside 5'-phosphate + diphosphate + H(+)</text>
        <dbReference type="Rhea" id="RHEA:44644"/>
        <dbReference type="ChEBI" id="CHEBI:15377"/>
        <dbReference type="ChEBI" id="CHEBI:15378"/>
        <dbReference type="ChEBI" id="CHEBI:33019"/>
        <dbReference type="ChEBI" id="CHEBI:61560"/>
        <dbReference type="ChEBI" id="CHEBI:65317"/>
        <dbReference type="EC" id="3.6.1.9"/>
    </reaction>
</comment>
<accession>A0A087ECM3</accession>
<comment type="caution">
    <text evidence="5">The sequence shown here is derived from an EMBL/GenBank/DDBJ whole genome shotgun (WGS) entry which is preliminary data.</text>
</comment>
<dbReference type="Pfam" id="PF00293">
    <property type="entry name" value="NUDIX"/>
    <property type="match status" value="1"/>
</dbReference>
<reference evidence="5 6" key="1">
    <citation type="submission" date="2014-03" db="EMBL/GenBank/DDBJ databases">
        <title>Genomics of Bifidobacteria.</title>
        <authorList>
            <person name="Ventura M."/>
            <person name="Milani C."/>
            <person name="Lugli G.A."/>
        </authorList>
    </citation>
    <scope>NUCLEOTIDE SEQUENCE [LARGE SCALE GENOMIC DNA]</scope>
    <source>
        <strain evidence="5 6">JCM 13495</strain>
    </source>
</reference>
<dbReference type="InterPro" id="IPR003697">
    <property type="entry name" value="Maf-like"/>
</dbReference>
<dbReference type="InterPro" id="IPR029001">
    <property type="entry name" value="ITPase-like_fam"/>
</dbReference>
<evidence type="ECO:0000256" key="1">
    <source>
        <dbReference type="ARBA" id="ARBA00001968"/>
    </source>
</evidence>
<organism evidence="5 6">
    <name type="scientific">Bifidobacterium tsurumiense</name>
    <dbReference type="NCBI Taxonomy" id="356829"/>
    <lineage>
        <taxon>Bacteria</taxon>
        <taxon>Bacillati</taxon>
        <taxon>Actinomycetota</taxon>
        <taxon>Actinomycetes</taxon>
        <taxon>Bifidobacteriales</taxon>
        <taxon>Bifidobacteriaceae</taxon>
        <taxon>Bifidobacterium</taxon>
    </lineage>
</organism>
<feature type="active site" description="Proton acceptor" evidence="3">
    <location>
        <position position="155"/>
    </location>
</feature>
<dbReference type="PROSITE" id="PS00893">
    <property type="entry name" value="NUDIX_BOX"/>
    <property type="match status" value="1"/>
</dbReference>
<dbReference type="GO" id="GO:0047429">
    <property type="term" value="F:nucleoside triphosphate diphosphatase activity"/>
    <property type="evidence" value="ECO:0007669"/>
    <property type="project" value="UniProtKB-EC"/>
</dbReference>
<feature type="domain" description="Nudix hydrolase" evidence="4">
    <location>
        <begin position="326"/>
        <end position="461"/>
    </location>
</feature>
<comment type="cofactor">
    <cofactor evidence="1 3">
        <name>a divalent metal cation</name>
        <dbReference type="ChEBI" id="CHEBI:60240"/>
    </cofactor>
</comment>
<dbReference type="Pfam" id="PF02545">
    <property type="entry name" value="Maf"/>
    <property type="match status" value="2"/>
</dbReference>
<gene>
    <name evidence="5" type="ORF">BITS_0203</name>
</gene>
<keyword evidence="2 3" id="KW-0378">Hydrolase</keyword>
<dbReference type="EMBL" id="JGZU01000015">
    <property type="protein sequence ID" value="KFJ05524.1"/>
    <property type="molecule type" value="Genomic_DNA"/>
</dbReference>
<dbReference type="AlphaFoldDB" id="A0A087ECM3"/>
<evidence type="ECO:0000313" key="5">
    <source>
        <dbReference type="EMBL" id="KFJ05524.1"/>
    </source>
</evidence>
<dbReference type="GO" id="GO:0005737">
    <property type="term" value="C:cytoplasm"/>
    <property type="evidence" value="ECO:0007669"/>
    <property type="project" value="UniProtKB-SubCell"/>
</dbReference>
<comment type="subcellular location">
    <subcellularLocation>
        <location evidence="3">Cytoplasm</location>
    </subcellularLocation>
</comment>
<keyword evidence="3" id="KW-0546">Nucleotide metabolism</keyword>
<proteinExistence type="inferred from homology"/>
<dbReference type="InterPro" id="IPR000086">
    <property type="entry name" value="NUDIX_hydrolase_dom"/>
</dbReference>
<keyword evidence="3" id="KW-0963">Cytoplasm</keyword>
<sequence length="470" mass="51048">MSVSIILASQSMSRRNVLYSAGISPTIRVSHVDEPEVLRSTALERGVAEEQLSIEDRVMILAQAKAQAVFDAYRSVMNTAASAQGDHITAFPLESQEAADSTAQPVAEDAENIDTTTRDFSAIEVPTSVQPLTDVQHNSAGLKSQKVGPLIIGCDSMFLIDGEVQGKPHIPEVAVERLRRMRGNSGELWTGHCVIDLATGKSVQGSSHAVVKFGQYSDRDIERYVATGEPLEVAGNFTLEGLGGAFVDGIEGGSAWRDGHKFAAIAHFGRPTWRGLDGCLECASRSDHGKRAGAIGQGIRSASGKRDAAWRWMGAVCLWAPALGSEWCRWVLLARTDEHSGEVTHVVMQHRAMWSAEGGTWGIPGGAIADGENAIEGALRESSEEAGIDPEDIEVVGTYCEDHGPWRYTTVFALEKPGHKVHPQANDDESMEVAWIPLQEVPHRKLLTAMRTDWSRFAQRLNDLAAQYRS</sequence>
<dbReference type="GO" id="GO:0009117">
    <property type="term" value="P:nucleotide metabolic process"/>
    <property type="evidence" value="ECO:0007669"/>
    <property type="project" value="UniProtKB-KW"/>
</dbReference>